<dbReference type="EMBL" id="KQ965737">
    <property type="protein sequence ID" value="KXS19718.1"/>
    <property type="molecule type" value="Genomic_DNA"/>
</dbReference>
<dbReference type="GO" id="GO:0005634">
    <property type="term" value="C:nucleus"/>
    <property type="evidence" value="ECO:0007669"/>
    <property type="project" value="UniProtKB-SubCell"/>
</dbReference>
<dbReference type="PANTHER" id="PTHR11249:SF2">
    <property type="entry name" value="GLIA MATURATION FACTOR"/>
    <property type="match status" value="1"/>
</dbReference>
<organism evidence="6 7">
    <name type="scientific">Gonapodya prolifera (strain JEL478)</name>
    <name type="common">Monoblepharis prolifera</name>
    <dbReference type="NCBI Taxonomy" id="1344416"/>
    <lineage>
        <taxon>Eukaryota</taxon>
        <taxon>Fungi</taxon>
        <taxon>Fungi incertae sedis</taxon>
        <taxon>Chytridiomycota</taxon>
        <taxon>Chytridiomycota incertae sedis</taxon>
        <taxon>Monoblepharidomycetes</taxon>
        <taxon>Monoblepharidales</taxon>
        <taxon>Gonapodyaceae</taxon>
        <taxon>Gonapodya</taxon>
    </lineage>
</organism>
<dbReference type="CDD" id="cd11283">
    <property type="entry name" value="ADF_GMF-beta_like"/>
    <property type="match status" value="1"/>
</dbReference>
<dbReference type="InterPro" id="IPR011171">
    <property type="entry name" value="GMF"/>
</dbReference>
<dbReference type="SUPFAM" id="SSF55753">
    <property type="entry name" value="Actin depolymerizing proteins"/>
    <property type="match status" value="1"/>
</dbReference>
<sequence length="140" mass="15826">MSGTGTRTCDIDPDVVKNLEKFRFDKSKETRAMILKIDMQKLCIVEDKHLEGTTLEDLADELPENSPRYIILSYKRVLSDRVTYPLVFIYYNPDTAKTDLKMMYSSAKMVLSAASSIAGKVVDLTTLDDLTEAHLNSKLL</sequence>
<evidence type="ECO:0000313" key="7">
    <source>
        <dbReference type="Proteomes" id="UP000070544"/>
    </source>
</evidence>
<dbReference type="GO" id="GO:0030479">
    <property type="term" value="C:actin cortical patch"/>
    <property type="evidence" value="ECO:0007669"/>
    <property type="project" value="EnsemblFungi"/>
</dbReference>
<dbReference type="AlphaFoldDB" id="A0A139ASJ4"/>
<keyword evidence="3 4" id="KW-0539">Nucleus</keyword>
<evidence type="ECO:0000256" key="4">
    <source>
        <dbReference type="PIRNR" id="PIRNR001788"/>
    </source>
</evidence>
<accession>A0A139ASJ4</accession>
<dbReference type="STRING" id="1344416.A0A139ASJ4"/>
<dbReference type="OrthoDB" id="3919494at2759"/>
<dbReference type="PANTHER" id="PTHR11249">
    <property type="entry name" value="GLIAL FACTOR NATURATION FACTOR"/>
    <property type="match status" value="1"/>
</dbReference>
<dbReference type="InterPro" id="IPR029006">
    <property type="entry name" value="ADF-H/Gelsolin-like_dom_sf"/>
</dbReference>
<dbReference type="GO" id="GO:0034316">
    <property type="term" value="P:negative regulation of Arp2/3 complex-mediated actin nucleation"/>
    <property type="evidence" value="ECO:0007669"/>
    <property type="project" value="TreeGrafter"/>
</dbReference>
<dbReference type="Proteomes" id="UP000070544">
    <property type="component" value="Unassembled WGS sequence"/>
</dbReference>
<comment type="similarity">
    <text evidence="1 4">Belongs to the actin-binding proteins ADF family. GMF subfamily.</text>
</comment>
<reference evidence="6 7" key="1">
    <citation type="journal article" date="2015" name="Genome Biol. Evol.">
        <title>Phylogenomic analyses indicate that early fungi evolved digesting cell walls of algal ancestors of land plants.</title>
        <authorList>
            <person name="Chang Y."/>
            <person name="Wang S."/>
            <person name="Sekimoto S."/>
            <person name="Aerts A.L."/>
            <person name="Choi C."/>
            <person name="Clum A."/>
            <person name="LaButti K.M."/>
            <person name="Lindquist E.A."/>
            <person name="Yee Ngan C."/>
            <person name="Ohm R.A."/>
            <person name="Salamov A.A."/>
            <person name="Grigoriev I.V."/>
            <person name="Spatafora J.W."/>
            <person name="Berbee M.L."/>
        </authorList>
    </citation>
    <scope>NUCLEOTIDE SEQUENCE [LARGE SCALE GENOMIC DNA]</scope>
    <source>
        <strain evidence="6 7">JEL478</strain>
    </source>
</reference>
<feature type="domain" description="ADF-H" evidence="5">
    <location>
        <begin position="5"/>
        <end position="140"/>
    </location>
</feature>
<proteinExistence type="inferred from homology"/>
<dbReference type="GO" id="GO:0071933">
    <property type="term" value="F:Arp2/3 complex binding"/>
    <property type="evidence" value="ECO:0007669"/>
    <property type="project" value="EnsemblFungi"/>
</dbReference>
<dbReference type="OMA" id="EWKMLYA"/>
<name>A0A139ASJ4_GONPJ</name>
<dbReference type="PIRSF" id="PIRSF001788">
    <property type="entry name" value="GMF-beta"/>
    <property type="match status" value="1"/>
</dbReference>
<dbReference type="FunFam" id="3.40.20.10:FF:000026">
    <property type="entry name" value="Glia maturation factor"/>
    <property type="match status" value="1"/>
</dbReference>
<comment type="subcellular location">
    <subcellularLocation>
        <location evidence="4">Cytoplasm</location>
    </subcellularLocation>
    <subcellularLocation>
        <location evidence="4">Nucleus</location>
    </subcellularLocation>
</comment>
<gene>
    <name evidence="6" type="ORF">M427DRAFT_131715</name>
</gene>
<evidence type="ECO:0000256" key="3">
    <source>
        <dbReference type="ARBA" id="ARBA00023242"/>
    </source>
</evidence>
<keyword evidence="2 4" id="KW-0963">Cytoplasm</keyword>
<protein>
    <recommendedName>
        <fullName evidence="5">ADF-H domain-containing protein</fullName>
    </recommendedName>
</protein>
<evidence type="ECO:0000256" key="1">
    <source>
        <dbReference type="ARBA" id="ARBA00010055"/>
    </source>
</evidence>
<evidence type="ECO:0000313" key="6">
    <source>
        <dbReference type="EMBL" id="KXS19718.1"/>
    </source>
</evidence>
<dbReference type="Gene3D" id="3.40.20.10">
    <property type="entry name" value="Severin"/>
    <property type="match status" value="1"/>
</dbReference>
<evidence type="ECO:0000259" key="5">
    <source>
        <dbReference type="PROSITE" id="PS51263"/>
    </source>
</evidence>
<dbReference type="InterPro" id="IPR002108">
    <property type="entry name" value="ADF-H"/>
</dbReference>
<keyword evidence="7" id="KW-1185">Reference proteome</keyword>
<dbReference type="Pfam" id="PF00241">
    <property type="entry name" value="Cofilin_ADF"/>
    <property type="match status" value="1"/>
</dbReference>
<dbReference type="SMART" id="SM00102">
    <property type="entry name" value="ADF"/>
    <property type="match status" value="1"/>
</dbReference>
<evidence type="ECO:0000256" key="2">
    <source>
        <dbReference type="ARBA" id="ARBA00022490"/>
    </source>
</evidence>
<dbReference type="GO" id="GO:0071846">
    <property type="term" value="P:actin filament debranching"/>
    <property type="evidence" value="ECO:0007669"/>
    <property type="project" value="EnsemblFungi"/>
</dbReference>
<dbReference type="GO" id="GO:0003779">
    <property type="term" value="F:actin binding"/>
    <property type="evidence" value="ECO:0007669"/>
    <property type="project" value="InterPro"/>
</dbReference>
<dbReference type="PROSITE" id="PS51263">
    <property type="entry name" value="ADF_H"/>
    <property type="match status" value="1"/>
</dbReference>